<keyword evidence="3" id="KW-1185">Reference proteome</keyword>
<dbReference type="EMBL" id="CAKOFQ010006656">
    <property type="protein sequence ID" value="CAH1954804.1"/>
    <property type="molecule type" value="Genomic_DNA"/>
</dbReference>
<sequence>MKAALAVLAVCLLSQGANAWGGLFNRFSPEMLANMGYGGHGGGGGGGVFLACYGRQCTANENCCPGSVCVDWLAHVSLHMAEGWARYVDEIVIVNLDWPPVRQEKQYAEPCHMSAECDISRGLCCQLQRRHRQAPRKVCSYFKDPLVCIGPVATDQIKNAVQHTAGEKRLTGLANFKRPMH</sequence>
<keyword evidence="1" id="KW-0732">Signal</keyword>
<protein>
    <submittedName>
        <fullName evidence="2">Uncharacterized protein</fullName>
    </submittedName>
</protein>
<dbReference type="AlphaFoldDB" id="A0A9P0JIE2"/>
<feature type="signal peptide" evidence="1">
    <location>
        <begin position="1"/>
        <end position="19"/>
    </location>
</feature>
<evidence type="ECO:0000313" key="2">
    <source>
        <dbReference type="EMBL" id="CAH1954804.1"/>
    </source>
</evidence>
<proteinExistence type="predicted"/>
<accession>A0A9P0JIE2</accession>
<name>A0A9P0JIE2_ACAOB</name>
<comment type="caution">
    <text evidence="2">The sequence shown here is derived from an EMBL/GenBank/DDBJ whole genome shotgun (WGS) entry which is preliminary data.</text>
</comment>
<evidence type="ECO:0000256" key="1">
    <source>
        <dbReference type="SAM" id="SignalP"/>
    </source>
</evidence>
<organism evidence="2 3">
    <name type="scientific">Acanthoscelides obtectus</name>
    <name type="common">Bean weevil</name>
    <name type="synonym">Bruchus obtectus</name>
    <dbReference type="NCBI Taxonomy" id="200917"/>
    <lineage>
        <taxon>Eukaryota</taxon>
        <taxon>Metazoa</taxon>
        <taxon>Ecdysozoa</taxon>
        <taxon>Arthropoda</taxon>
        <taxon>Hexapoda</taxon>
        <taxon>Insecta</taxon>
        <taxon>Pterygota</taxon>
        <taxon>Neoptera</taxon>
        <taxon>Endopterygota</taxon>
        <taxon>Coleoptera</taxon>
        <taxon>Polyphaga</taxon>
        <taxon>Cucujiformia</taxon>
        <taxon>Chrysomeloidea</taxon>
        <taxon>Chrysomelidae</taxon>
        <taxon>Bruchinae</taxon>
        <taxon>Bruchini</taxon>
        <taxon>Acanthoscelides</taxon>
    </lineage>
</organism>
<dbReference type="Proteomes" id="UP001152888">
    <property type="component" value="Unassembled WGS sequence"/>
</dbReference>
<dbReference type="OrthoDB" id="4321958at2759"/>
<feature type="chain" id="PRO_5040475555" evidence="1">
    <location>
        <begin position="20"/>
        <end position="181"/>
    </location>
</feature>
<evidence type="ECO:0000313" key="3">
    <source>
        <dbReference type="Proteomes" id="UP001152888"/>
    </source>
</evidence>
<reference evidence="2" key="1">
    <citation type="submission" date="2022-03" db="EMBL/GenBank/DDBJ databases">
        <authorList>
            <person name="Sayadi A."/>
        </authorList>
    </citation>
    <scope>NUCLEOTIDE SEQUENCE</scope>
</reference>
<gene>
    <name evidence="2" type="ORF">ACAOBT_LOCUS731</name>
</gene>